<dbReference type="InterPro" id="IPR027458">
    <property type="entry name" value="STE2_TM1-TM2_sf"/>
</dbReference>
<reference evidence="2 3" key="1">
    <citation type="submission" date="2024-03" db="EMBL/GenBank/DDBJ databases">
        <title>Genome-scale model development and genomic sequencing of the oleaginous clade Lipomyces.</title>
        <authorList>
            <consortium name="Lawrence Berkeley National Laboratory"/>
            <person name="Czajka J.J."/>
            <person name="Han Y."/>
            <person name="Kim J."/>
            <person name="Mondo S.J."/>
            <person name="Hofstad B.A."/>
            <person name="Robles A."/>
            <person name="Haridas S."/>
            <person name="Riley R."/>
            <person name="LaButti K."/>
            <person name="Pangilinan J."/>
            <person name="Andreopoulos W."/>
            <person name="Lipzen A."/>
            <person name="Yan J."/>
            <person name="Wang M."/>
            <person name="Ng V."/>
            <person name="Grigoriev I.V."/>
            <person name="Spatafora J.W."/>
            <person name="Magnuson J.K."/>
            <person name="Baker S.E."/>
            <person name="Pomraning K.R."/>
        </authorList>
    </citation>
    <scope>NUCLEOTIDE SEQUENCE [LARGE SCALE GENOMIC DNA]</scope>
    <source>
        <strain evidence="2 3">Phaff 52-87</strain>
    </source>
</reference>
<proteinExistence type="predicted"/>
<gene>
    <name evidence="2" type="ORF">BZA70DRAFT_18144</name>
</gene>
<dbReference type="RefSeq" id="XP_064770573.1">
    <property type="nucleotide sequence ID" value="XM_064909947.1"/>
</dbReference>
<evidence type="ECO:0000256" key="1">
    <source>
        <dbReference type="SAM" id="Phobius"/>
    </source>
</evidence>
<feature type="transmembrane region" description="Helical" evidence="1">
    <location>
        <begin position="159"/>
        <end position="177"/>
    </location>
</feature>
<dbReference type="PANTHER" id="PTHR28009">
    <property type="entry name" value="PHEROMONE ALPHA FACTOR RECEPTOR"/>
    <property type="match status" value="1"/>
</dbReference>
<evidence type="ECO:0000313" key="2">
    <source>
        <dbReference type="EMBL" id="KAK7207540.1"/>
    </source>
</evidence>
<dbReference type="InterPro" id="IPR000366">
    <property type="entry name" value="GPCR_STE2"/>
</dbReference>
<dbReference type="EMBL" id="JBBJBU010000001">
    <property type="protein sequence ID" value="KAK7207540.1"/>
    <property type="molecule type" value="Genomic_DNA"/>
</dbReference>
<protein>
    <submittedName>
        <fullName evidence="2">Fungal pheromone mating factor STE2 GPCR-domain-containing protein</fullName>
    </submittedName>
</protein>
<feature type="transmembrane region" description="Helical" evidence="1">
    <location>
        <begin position="75"/>
        <end position="96"/>
    </location>
</feature>
<keyword evidence="1" id="KW-0812">Transmembrane</keyword>
<dbReference type="CDD" id="cd14939">
    <property type="entry name" value="7tmD_STE2"/>
    <property type="match status" value="1"/>
</dbReference>
<accession>A0ABR1FCH6</accession>
<keyword evidence="1" id="KW-0472">Membrane</keyword>
<feature type="transmembrane region" description="Helical" evidence="1">
    <location>
        <begin position="239"/>
        <end position="260"/>
    </location>
</feature>
<dbReference type="PRINTS" id="PR00250">
    <property type="entry name" value="GPCRSTE2"/>
</dbReference>
<dbReference type="Gene3D" id="1.10.287.920">
    <property type="entry name" value="Pheromone alpha factor receptor"/>
    <property type="match status" value="1"/>
</dbReference>
<feature type="transmembrane region" description="Helical" evidence="1">
    <location>
        <begin position="125"/>
        <end position="147"/>
    </location>
</feature>
<dbReference type="PANTHER" id="PTHR28009:SF1">
    <property type="entry name" value="PHEROMONE ALPHA FACTOR RECEPTOR"/>
    <property type="match status" value="1"/>
</dbReference>
<dbReference type="GeneID" id="90035459"/>
<evidence type="ECO:0000313" key="3">
    <source>
        <dbReference type="Proteomes" id="UP001498771"/>
    </source>
</evidence>
<dbReference type="Proteomes" id="UP001498771">
    <property type="component" value="Unassembled WGS sequence"/>
</dbReference>
<sequence length="376" mass="41130">MDPSNIYNTPANQTLMVLVADGSYTPVAVADLDSWRRYYITACTVFGVHIGACSAVAIVLAILTKPSRRQTPVFIFNEICLFLVSLRAGLWISYALGPLSDFAYTFAAYEGVVSHRDLVVSAVTAAMQVLITLGIELSLIFQVRVIFDTNRVLQQRVTMVCALLLVTTVAFWILAVVRNIQAIFAAGPYYQSEWTWIVAKVLYAFSITFYSAIFSYKLYRAIRQRRILGIKEFSPLQVILIMTTQIMIIPLVLTIIQMATDLGPPMSSLGTLFVVLSLPLSTLWASATNDTIVASRRTHGSGVTSMHGSNGHGGGRHVGVNESSGGNSDYSGATFMYDPTTTTTSSADEFGGDLEKDEDWKGSRRGNVTVTRTIIA</sequence>
<organism evidence="2 3">
    <name type="scientific">Myxozyma melibiosi</name>
    <dbReference type="NCBI Taxonomy" id="54550"/>
    <lineage>
        <taxon>Eukaryota</taxon>
        <taxon>Fungi</taxon>
        <taxon>Dikarya</taxon>
        <taxon>Ascomycota</taxon>
        <taxon>Saccharomycotina</taxon>
        <taxon>Lipomycetes</taxon>
        <taxon>Lipomycetales</taxon>
        <taxon>Lipomycetaceae</taxon>
        <taxon>Myxozyma</taxon>
    </lineage>
</organism>
<feature type="transmembrane region" description="Helical" evidence="1">
    <location>
        <begin position="266"/>
        <end position="287"/>
    </location>
</feature>
<keyword evidence="1" id="KW-1133">Transmembrane helix</keyword>
<keyword evidence="3" id="KW-1185">Reference proteome</keyword>
<feature type="transmembrane region" description="Helical" evidence="1">
    <location>
        <begin position="197"/>
        <end position="219"/>
    </location>
</feature>
<name>A0ABR1FCH6_9ASCO</name>
<feature type="transmembrane region" description="Helical" evidence="1">
    <location>
        <begin position="38"/>
        <end position="63"/>
    </location>
</feature>
<dbReference type="Pfam" id="PF02116">
    <property type="entry name" value="STE2"/>
    <property type="match status" value="1"/>
</dbReference>
<comment type="caution">
    <text evidence="2">The sequence shown here is derived from an EMBL/GenBank/DDBJ whole genome shotgun (WGS) entry which is preliminary data.</text>
</comment>